<comment type="caution">
    <text evidence="1">The sequence shown here is derived from an EMBL/GenBank/DDBJ whole genome shotgun (WGS) entry which is preliminary data.</text>
</comment>
<gene>
    <name evidence="1" type="ORF">chiPu_0019519</name>
</gene>
<evidence type="ECO:0000313" key="2">
    <source>
        <dbReference type="Proteomes" id="UP000287033"/>
    </source>
</evidence>
<reference evidence="1 2" key="1">
    <citation type="journal article" date="2018" name="Nat. Ecol. Evol.">
        <title>Shark genomes provide insights into elasmobranch evolution and the origin of vertebrates.</title>
        <authorList>
            <person name="Hara Y"/>
            <person name="Yamaguchi K"/>
            <person name="Onimaru K"/>
            <person name="Kadota M"/>
            <person name="Koyanagi M"/>
            <person name="Keeley SD"/>
            <person name="Tatsumi K"/>
            <person name="Tanaka K"/>
            <person name="Motone F"/>
            <person name="Kageyama Y"/>
            <person name="Nozu R"/>
            <person name="Adachi N"/>
            <person name="Nishimura O"/>
            <person name="Nakagawa R"/>
            <person name="Tanegashima C"/>
            <person name="Kiyatake I"/>
            <person name="Matsumoto R"/>
            <person name="Murakumo K"/>
            <person name="Nishida K"/>
            <person name="Terakita A"/>
            <person name="Kuratani S"/>
            <person name="Sato K"/>
            <person name="Hyodo S Kuraku.S."/>
        </authorList>
    </citation>
    <scope>NUCLEOTIDE SEQUENCE [LARGE SCALE GENOMIC DNA]</scope>
</reference>
<dbReference type="EMBL" id="BEZZ01002029">
    <property type="protein sequence ID" value="GCC21052.1"/>
    <property type="molecule type" value="Genomic_DNA"/>
</dbReference>
<keyword evidence="2" id="KW-1185">Reference proteome</keyword>
<dbReference type="Proteomes" id="UP000287033">
    <property type="component" value="Unassembled WGS sequence"/>
</dbReference>
<proteinExistence type="predicted"/>
<dbReference type="AlphaFoldDB" id="A0A401RSE0"/>
<protein>
    <submittedName>
        <fullName evidence="1">Uncharacterized protein</fullName>
    </submittedName>
</protein>
<accession>A0A401RSE0</accession>
<name>A0A401RSE0_CHIPU</name>
<evidence type="ECO:0000313" key="1">
    <source>
        <dbReference type="EMBL" id="GCC21052.1"/>
    </source>
</evidence>
<organism evidence="1 2">
    <name type="scientific">Chiloscyllium punctatum</name>
    <name type="common">Brownbanded bambooshark</name>
    <name type="synonym">Hemiscyllium punctatum</name>
    <dbReference type="NCBI Taxonomy" id="137246"/>
    <lineage>
        <taxon>Eukaryota</taxon>
        <taxon>Metazoa</taxon>
        <taxon>Chordata</taxon>
        <taxon>Craniata</taxon>
        <taxon>Vertebrata</taxon>
        <taxon>Chondrichthyes</taxon>
        <taxon>Elasmobranchii</taxon>
        <taxon>Galeomorphii</taxon>
        <taxon>Galeoidea</taxon>
        <taxon>Orectolobiformes</taxon>
        <taxon>Hemiscylliidae</taxon>
        <taxon>Chiloscyllium</taxon>
    </lineage>
</organism>
<sequence>MATVNLSLFRGQRPRSLNPDLQNFIRGLRPTRGTCEVSPLLSPNHDPNTGFLSPLSAADRSNRTKLLHLSHRPD</sequence>